<dbReference type="AlphaFoldDB" id="A0AAD5LZN8"/>
<dbReference type="EMBL" id="JAHQIW010000690">
    <property type="protein sequence ID" value="KAJ1349577.1"/>
    <property type="molecule type" value="Genomic_DNA"/>
</dbReference>
<proteinExistence type="predicted"/>
<sequence>MAHFLYAIWSRGGVPCDDMVGKKIIPVLMRPEEHLRAGTHCKTKENNVTFDAASWPALKDRNPRSSIQ</sequence>
<organism evidence="1 2">
    <name type="scientific">Parelaphostrongylus tenuis</name>
    <name type="common">Meningeal worm</name>
    <dbReference type="NCBI Taxonomy" id="148309"/>
    <lineage>
        <taxon>Eukaryota</taxon>
        <taxon>Metazoa</taxon>
        <taxon>Ecdysozoa</taxon>
        <taxon>Nematoda</taxon>
        <taxon>Chromadorea</taxon>
        <taxon>Rhabditida</taxon>
        <taxon>Rhabditina</taxon>
        <taxon>Rhabditomorpha</taxon>
        <taxon>Strongyloidea</taxon>
        <taxon>Metastrongylidae</taxon>
        <taxon>Parelaphostrongylus</taxon>
    </lineage>
</organism>
<evidence type="ECO:0000313" key="1">
    <source>
        <dbReference type="EMBL" id="KAJ1349577.1"/>
    </source>
</evidence>
<gene>
    <name evidence="1" type="ORF">KIN20_005168</name>
</gene>
<protein>
    <submittedName>
        <fullName evidence="1">Uncharacterized protein</fullName>
    </submittedName>
</protein>
<reference evidence="1" key="1">
    <citation type="submission" date="2021-06" db="EMBL/GenBank/DDBJ databases">
        <title>Parelaphostrongylus tenuis whole genome reference sequence.</title>
        <authorList>
            <person name="Garwood T.J."/>
            <person name="Larsen P.A."/>
            <person name="Fountain-Jones N.M."/>
            <person name="Garbe J.R."/>
            <person name="Macchietto M.G."/>
            <person name="Kania S.A."/>
            <person name="Gerhold R.W."/>
            <person name="Richards J.E."/>
            <person name="Wolf T.M."/>
        </authorList>
    </citation>
    <scope>NUCLEOTIDE SEQUENCE</scope>
    <source>
        <strain evidence="1">MNPRO001-30</strain>
        <tissue evidence="1">Meninges</tissue>
    </source>
</reference>
<name>A0AAD5LZN8_PARTN</name>
<keyword evidence="2" id="KW-1185">Reference proteome</keyword>
<evidence type="ECO:0000313" key="2">
    <source>
        <dbReference type="Proteomes" id="UP001196413"/>
    </source>
</evidence>
<accession>A0AAD5LZN8</accession>
<dbReference type="Proteomes" id="UP001196413">
    <property type="component" value="Unassembled WGS sequence"/>
</dbReference>
<comment type="caution">
    <text evidence="1">The sequence shown here is derived from an EMBL/GenBank/DDBJ whole genome shotgun (WGS) entry which is preliminary data.</text>
</comment>